<reference evidence="2" key="1">
    <citation type="submission" date="2023-08" db="EMBL/GenBank/DDBJ databases">
        <authorList>
            <person name="Alioto T."/>
            <person name="Alioto T."/>
            <person name="Gomez Garrido J."/>
        </authorList>
    </citation>
    <scope>NUCLEOTIDE SEQUENCE</scope>
</reference>
<organism evidence="2 3">
    <name type="scientific">Octopus vulgaris</name>
    <name type="common">Common octopus</name>
    <dbReference type="NCBI Taxonomy" id="6645"/>
    <lineage>
        <taxon>Eukaryota</taxon>
        <taxon>Metazoa</taxon>
        <taxon>Spiralia</taxon>
        <taxon>Lophotrochozoa</taxon>
        <taxon>Mollusca</taxon>
        <taxon>Cephalopoda</taxon>
        <taxon>Coleoidea</taxon>
        <taxon>Octopodiformes</taxon>
        <taxon>Octopoda</taxon>
        <taxon>Incirrata</taxon>
        <taxon>Octopodidae</taxon>
        <taxon>Octopus</taxon>
    </lineage>
</organism>
<evidence type="ECO:0000313" key="2">
    <source>
        <dbReference type="EMBL" id="CAI9742124.1"/>
    </source>
</evidence>
<protein>
    <recommendedName>
        <fullName evidence="4">EGF-like domain-containing protein</fullName>
    </recommendedName>
</protein>
<dbReference type="EMBL" id="OX597840">
    <property type="protein sequence ID" value="CAI9742124.1"/>
    <property type="molecule type" value="Genomic_DNA"/>
</dbReference>
<dbReference type="Proteomes" id="UP001162480">
    <property type="component" value="Chromosome 27"/>
</dbReference>
<sequence>MLAYLSAFCFFIAAISTGDCRSFRSIFGNTNHHFEETTSAFHIIPECFDGGKAYPVGEIFHTERGDCMCGPDHGLHCEEHIDTSPPPTSPGYVSDTMSVPPPVAECFHEGKVYHVGETFHSMWGECMCTLDHGIQCKLSLRKSNMRTSNRRFGS</sequence>
<evidence type="ECO:0000256" key="1">
    <source>
        <dbReference type="SAM" id="SignalP"/>
    </source>
</evidence>
<evidence type="ECO:0000313" key="3">
    <source>
        <dbReference type="Proteomes" id="UP001162480"/>
    </source>
</evidence>
<evidence type="ECO:0008006" key="4">
    <source>
        <dbReference type="Google" id="ProtNLM"/>
    </source>
</evidence>
<accession>A0AA36BY57</accession>
<gene>
    <name evidence="2" type="ORF">OCTVUL_1B010932</name>
</gene>
<name>A0AA36BY57_OCTVU</name>
<proteinExistence type="predicted"/>
<feature type="signal peptide" evidence="1">
    <location>
        <begin position="1"/>
        <end position="17"/>
    </location>
</feature>
<keyword evidence="3" id="KW-1185">Reference proteome</keyword>
<feature type="chain" id="PRO_5041419261" description="EGF-like domain-containing protein" evidence="1">
    <location>
        <begin position="18"/>
        <end position="154"/>
    </location>
</feature>
<keyword evidence="1" id="KW-0732">Signal</keyword>
<dbReference type="AlphaFoldDB" id="A0AA36BY57"/>